<dbReference type="eggNOG" id="COG0402">
    <property type="taxonomic scope" value="Bacteria"/>
</dbReference>
<evidence type="ECO:0000313" key="4">
    <source>
        <dbReference type="Proteomes" id="UP000000422"/>
    </source>
</evidence>
<keyword evidence="1" id="KW-0378">Hydrolase</keyword>
<dbReference type="Gene3D" id="3.20.20.140">
    <property type="entry name" value="Metal-dependent hydrolases"/>
    <property type="match status" value="1"/>
</dbReference>
<name>Q7M8R0_WOLSU</name>
<dbReference type="GO" id="GO:0016810">
    <property type="term" value="F:hydrolase activity, acting on carbon-nitrogen (but not peptide) bonds"/>
    <property type="evidence" value="ECO:0007669"/>
    <property type="project" value="InterPro"/>
</dbReference>
<dbReference type="EMBL" id="BX571661">
    <property type="protein sequence ID" value="CAE10532.1"/>
    <property type="molecule type" value="Genomic_DNA"/>
</dbReference>
<dbReference type="InterPro" id="IPR032466">
    <property type="entry name" value="Metal_Hydrolase"/>
</dbReference>
<keyword evidence="3" id="KW-0645">Protease</keyword>
<dbReference type="HOGENOM" id="CLU_012358_10_1_7"/>
<protein>
    <submittedName>
        <fullName evidence="3">PROTEASE (PSPA)</fullName>
    </submittedName>
</protein>
<organism evidence="4">
    <name type="scientific">Wolinella succinogenes (strain ATCC 29543 / DSM 1740 / CCUG 13145 / JCM 31913 / LMG 7466 / NCTC 11488 / FDC 602W)</name>
    <name type="common">Vibrio succinogenes</name>
    <dbReference type="NCBI Taxonomy" id="273121"/>
    <lineage>
        <taxon>Bacteria</taxon>
        <taxon>Pseudomonadati</taxon>
        <taxon>Campylobacterota</taxon>
        <taxon>Epsilonproteobacteria</taxon>
        <taxon>Campylobacterales</taxon>
        <taxon>Helicobacteraceae</taxon>
        <taxon>Wolinella</taxon>
    </lineage>
</organism>
<dbReference type="SUPFAM" id="SSF51556">
    <property type="entry name" value="Metallo-dependent hydrolases"/>
    <property type="match status" value="1"/>
</dbReference>
<dbReference type="InterPro" id="IPR050287">
    <property type="entry name" value="MTA/SAH_deaminase"/>
</dbReference>
<dbReference type="InterPro" id="IPR011059">
    <property type="entry name" value="Metal-dep_hydrolase_composite"/>
</dbReference>
<reference evidence="3 4" key="1">
    <citation type="journal article" date="2003" name="Proc. Natl. Acad. Sci. U.S.A.">
        <title>Complete genome sequence and analysis of Wolinella succinogenes.</title>
        <authorList>
            <person name="Baar C."/>
            <person name="Eppinger M."/>
            <person name="Raddatz G."/>
            <person name="Simon JM."/>
            <person name="Lanz C."/>
            <person name="Klimmek O."/>
            <person name="Nandakumar R."/>
            <person name="Gross R."/>
            <person name="Rosinus A."/>
            <person name="Keller H."/>
            <person name="Jagtap P."/>
            <person name="Linke B."/>
            <person name="Meyer F."/>
            <person name="Lederer H."/>
            <person name="Schuster S.C."/>
        </authorList>
    </citation>
    <scope>NUCLEOTIDE SEQUENCE [LARGE SCALE GENOMIC DNA]</scope>
    <source>
        <strain evidence="4">ATCC 29543 / DSM 1740 / CCUG 13145 / JCM 31913 / LMG 7466 / NCTC 11488 / FDC 602W</strain>
    </source>
</reference>
<dbReference type="AlphaFoldDB" id="Q7M8R0"/>
<proteinExistence type="predicted"/>
<dbReference type="SUPFAM" id="SSF51338">
    <property type="entry name" value="Composite domain of metallo-dependent hydrolases"/>
    <property type="match status" value="1"/>
</dbReference>
<gene>
    <name evidence="3" type="ordered locus">WS1477</name>
</gene>
<dbReference type="GO" id="GO:0008233">
    <property type="term" value="F:peptidase activity"/>
    <property type="evidence" value="ECO:0007669"/>
    <property type="project" value="UniProtKB-KW"/>
</dbReference>
<dbReference type="PANTHER" id="PTHR43794">
    <property type="entry name" value="AMINOHYDROLASE SSNA-RELATED"/>
    <property type="match status" value="1"/>
</dbReference>
<dbReference type="GO" id="GO:0006508">
    <property type="term" value="P:proteolysis"/>
    <property type="evidence" value="ECO:0007669"/>
    <property type="project" value="UniProtKB-KW"/>
</dbReference>
<feature type="domain" description="Amidohydrolase-related" evidence="2">
    <location>
        <begin position="57"/>
        <end position="410"/>
    </location>
</feature>
<dbReference type="NCBIfam" id="NF006269">
    <property type="entry name" value="PRK08418.1"/>
    <property type="match status" value="1"/>
</dbReference>
<sequence length="413" mass="45789">MIHILGAERVLLCDEEFRLLSKGAVAFLGDKILAVDSYEKLQKRYPEALAEYHPQGILLPGLINAHLHLEFSANQTTLLYGGFDRWLSSVITHRDVLMGEGAKEAMRRALDEVLSSGTTTIGAISSAGLDLEILAHSSLRVLFFNEVIGSNPSAIDFLWEDFLGRLKRSEEFKSSRFTPLVAIHSPYSVHPFLIKRALLEAKRLGGVVSTHFMESKEEREWLEESRGFFGDFFARFFGGVKPKALSTPLEFLELLEGQRVMLVHGVQMNEEELAKAASLGASLASCPRSNRLLGGELLDISKVKKAGIPFLLATDGLSSNTSLSLLEELRIALFAYAKEPLESWARELVLSVTKRAAYALGLESGELREGLKADLALFELEGIGECTQEALQWILHAKKVKTLYIEGKKVEVK</sequence>
<evidence type="ECO:0000313" key="3">
    <source>
        <dbReference type="EMBL" id="CAE10532.1"/>
    </source>
</evidence>
<dbReference type="CDD" id="cd01312">
    <property type="entry name" value="Met_dep_hydrolase_D"/>
    <property type="match status" value="1"/>
</dbReference>
<dbReference type="STRING" id="273121.WS1477"/>
<dbReference type="PANTHER" id="PTHR43794:SF11">
    <property type="entry name" value="AMIDOHYDROLASE-RELATED DOMAIN-CONTAINING PROTEIN"/>
    <property type="match status" value="1"/>
</dbReference>
<dbReference type="Proteomes" id="UP000000422">
    <property type="component" value="Chromosome"/>
</dbReference>
<keyword evidence="4" id="KW-1185">Reference proteome</keyword>
<dbReference type="Gene3D" id="2.30.40.10">
    <property type="entry name" value="Urease, subunit C, domain 1"/>
    <property type="match status" value="1"/>
</dbReference>
<evidence type="ECO:0000256" key="1">
    <source>
        <dbReference type="ARBA" id="ARBA00022801"/>
    </source>
</evidence>
<dbReference type="Pfam" id="PF01979">
    <property type="entry name" value="Amidohydro_1"/>
    <property type="match status" value="1"/>
</dbReference>
<dbReference type="RefSeq" id="WP_011139316.1">
    <property type="nucleotide sequence ID" value="NC_005090.1"/>
</dbReference>
<dbReference type="KEGG" id="wsu:WS1477"/>
<accession>Q7M8R0</accession>
<evidence type="ECO:0000259" key="2">
    <source>
        <dbReference type="Pfam" id="PF01979"/>
    </source>
</evidence>
<dbReference type="InterPro" id="IPR006680">
    <property type="entry name" value="Amidohydro-rel"/>
</dbReference>